<keyword evidence="3" id="KW-1185">Reference proteome</keyword>
<keyword evidence="1" id="KW-1133">Transmembrane helix</keyword>
<comment type="caution">
    <text evidence="2">The sequence shown here is derived from an EMBL/GenBank/DDBJ whole genome shotgun (WGS) entry which is preliminary data.</text>
</comment>
<accession>A0A7X1FU62</accession>
<feature type="transmembrane region" description="Helical" evidence="1">
    <location>
        <begin position="171"/>
        <end position="196"/>
    </location>
</feature>
<protein>
    <recommendedName>
        <fullName evidence="4">Glycosyltransferase RgtA/B/C/D-like domain-containing protein</fullName>
    </recommendedName>
</protein>
<evidence type="ECO:0000313" key="2">
    <source>
        <dbReference type="EMBL" id="MBC2666894.1"/>
    </source>
</evidence>
<feature type="transmembrane region" description="Helical" evidence="1">
    <location>
        <begin position="260"/>
        <end position="279"/>
    </location>
</feature>
<proteinExistence type="predicted"/>
<evidence type="ECO:0008006" key="4">
    <source>
        <dbReference type="Google" id="ProtNLM"/>
    </source>
</evidence>
<feature type="transmembrane region" description="Helical" evidence="1">
    <location>
        <begin position="98"/>
        <end position="118"/>
    </location>
</feature>
<sequence length="503" mass="56513">MHANTPLYTSKIHATRLQLVLILLLCVAAGLPGIMARYPQMTDYPAHLARWHIMIDGGRTPELAKYYAFKWAWSGNLGVDILIRPFASVFGLETAGRLFVILIPMLLAGGMFCVEWTLRRRIGVGPLLALATVWSPALLMGFLNFELALAATLFAFALWVKMEGSRYREPIFVPLGALIWLCHQSGWGVLGVMVFGYEWSRRSSWKDVWKAALATWPLWLPMIPTLLAGQQAKGSFSYGPHPLWVKWMFWKESLRDRVRYIDYATTVLLIVAPLVACWYKRIDGRLAWAGLIHLLLSLVVPRHLGGGDLADLRLIAVGLMLLALSIDWRPRQWALMWVALGPAALRLFITTAVWTVHSANVGKMMEALDYVPRGAKIAVAVREEVSLWAQPLYGHLGTYATVRRDALVNNHFAIPGVHMLTLTPQAWKWVDPSQRIYAGAGRRVDLTKFKPARDADYLWYFGKYPPAKLPEGAQIMFRTKHSLLARLVHPPVAEPAIDGPPAT</sequence>
<keyword evidence="1" id="KW-0812">Transmembrane</keyword>
<dbReference type="Proteomes" id="UP000566813">
    <property type="component" value="Unassembled WGS sequence"/>
</dbReference>
<gene>
    <name evidence="2" type="ORF">H7F51_15355</name>
</gene>
<feature type="transmembrane region" description="Helical" evidence="1">
    <location>
        <begin position="310"/>
        <end position="328"/>
    </location>
</feature>
<reference evidence="2 3" key="1">
    <citation type="submission" date="2020-08" db="EMBL/GenBank/DDBJ databases">
        <title>The genome sequence of type strain Novosphingobium flavum NBRC 111647.</title>
        <authorList>
            <person name="Liu Y."/>
        </authorList>
    </citation>
    <scope>NUCLEOTIDE SEQUENCE [LARGE SCALE GENOMIC DNA]</scope>
    <source>
        <strain evidence="2 3">NBRC 111647</strain>
    </source>
</reference>
<name>A0A7X1FU62_9SPHN</name>
<dbReference type="EMBL" id="JACLAW010000013">
    <property type="protein sequence ID" value="MBC2666894.1"/>
    <property type="molecule type" value="Genomic_DNA"/>
</dbReference>
<evidence type="ECO:0000256" key="1">
    <source>
        <dbReference type="SAM" id="Phobius"/>
    </source>
</evidence>
<dbReference type="AlphaFoldDB" id="A0A7X1FU62"/>
<evidence type="ECO:0000313" key="3">
    <source>
        <dbReference type="Proteomes" id="UP000566813"/>
    </source>
</evidence>
<feature type="transmembrane region" description="Helical" evidence="1">
    <location>
        <begin position="286"/>
        <end position="304"/>
    </location>
</feature>
<dbReference type="RefSeq" id="WP_185665196.1">
    <property type="nucleotide sequence ID" value="NZ_JACLAW010000013.1"/>
</dbReference>
<organism evidence="2 3">
    <name type="scientific">Novosphingobium flavum</name>
    <dbReference type="NCBI Taxonomy" id="1778672"/>
    <lineage>
        <taxon>Bacteria</taxon>
        <taxon>Pseudomonadati</taxon>
        <taxon>Pseudomonadota</taxon>
        <taxon>Alphaproteobacteria</taxon>
        <taxon>Sphingomonadales</taxon>
        <taxon>Sphingomonadaceae</taxon>
        <taxon>Novosphingobium</taxon>
    </lineage>
</organism>
<keyword evidence="1" id="KW-0472">Membrane</keyword>
<feature type="transmembrane region" description="Helical" evidence="1">
    <location>
        <begin position="335"/>
        <end position="356"/>
    </location>
</feature>
<feature type="transmembrane region" description="Helical" evidence="1">
    <location>
        <begin position="138"/>
        <end position="159"/>
    </location>
</feature>